<evidence type="ECO:0000313" key="2">
    <source>
        <dbReference type="EMBL" id="STD01858.1"/>
    </source>
</evidence>
<proteinExistence type="predicted"/>
<reference evidence="2 3" key="1">
    <citation type="submission" date="2018-06" db="EMBL/GenBank/DDBJ databases">
        <authorList>
            <consortium name="Pathogen Informatics"/>
            <person name="Doyle S."/>
        </authorList>
    </citation>
    <scope>NUCLEOTIDE SEQUENCE [LARGE SCALE GENOMIC DNA]</scope>
    <source>
        <strain evidence="2 3">NCTC13533</strain>
    </source>
</reference>
<name>A0A1M7NP93_CHRCU</name>
<accession>A0A1M7NP93</accession>
<dbReference type="STRING" id="297244.SAMN05421639_10271"/>
<dbReference type="AlphaFoldDB" id="A0A1M7NP93"/>
<evidence type="ECO:0000313" key="3">
    <source>
        <dbReference type="Proteomes" id="UP000255224"/>
    </source>
</evidence>
<dbReference type="Proteomes" id="UP000273270">
    <property type="component" value="Chromosome"/>
</dbReference>
<dbReference type="EMBL" id="UFVQ01000003">
    <property type="protein sequence ID" value="STD01858.1"/>
    <property type="molecule type" value="Genomic_DNA"/>
</dbReference>
<sequence length="147" mass="16490">MINFTFIEINQHPMKHLFIFLLITFIFTGCGDDCYNAPQTIAFKLVNSNDENLITNGTLTAYSIKDDHQVGVQLTKTSEDLIILENVGAYNGTKNYIFSSNIKSFNFSIQSSEFKGGCDGFEINKLTFTGVGINVTDEKGYYKIVLQ</sequence>
<gene>
    <name evidence="1" type="ORF">EG346_22395</name>
    <name evidence="2" type="ORF">NCTC13533_03190</name>
</gene>
<dbReference type="KEGG" id="ccau:EG346_22395"/>
<evidence type="ECO:0000313" key="1">
    <source>
        <dbReference type="EMBL" id="AZA50755.1"/>
    </source>
</evidence>
<dbReference type="EMBL" id="CP033920">
    <property type="protein sequence ID" value="AZA50755.1"/>
    <property type="molecule type" value="Genomic_DNA"/>
</dbReference>
<evidence type="ECO:0000313" key="4">
    <source>
        <dbReference type="Proteomes" id="UP000273270"/>
    </source>
</evidence>
<accession>A0A376E461</accession>
<reference evidence="4" key="2">
    <citation type="submission" date="2018-11" db="EMBL/GenBank/DDBJ databases">
        <title>Proposal to divide the Flavobacteriaceae and reorganize its genera based on Amino Acid Identity values calculated from whole genome sequences.</title>
        <authorList>
            <person name="Nicholson A.C."/>
            <person name="Gulvik C.A."/>
            <person name="Whitney A.M."/>
            <person name="Humrighouse B.W."/>
            <person name="Bell M."/>
            <person name="Holmes B."/>
            <person name="Steigerwalt A.G."/>
            <person name="Villarma A."/>
            <person name="Sheth M."/>
            <person name="Batra D."/>
            <person name="Pryor J."/>
            <person name="Bernardet J.-F."/>
            <person name="Hugo C."/>
            <person name="Kampfer P."/>
            <person name="Newman J."/>
            <person name="McQuiston J.R."/>
        </authorList>
    </citation>
    <scope>NUCLEOTIDE SEQUENCE [LARGE SCALE GENOMIC DNA]</scope>
    <source>
        <strain evidence="4">G0188</strain>
    </source>
</reference>
<protein>
    <submittedName>
        <fullName evidence="2">Uncharacterized protein</fullName>
    </submittedName>
</protein>
<organism evidence="2 3">
    <name type="scientific">Chryseobacterium carnipullorum</name>
    <dbReference type="NCBI Taxonomy" id="1124835"/>
    <lineage>
        <taxon>Bacteria</taxon>
        <taxon>Pseudomonadati</taxon>
        <taxon>Bacteroidota</taxon>
        <taxon>Flavobacteriia</taxon>
        <taxon>Flavobacteriales</taxon>
        <taxon>Weeksellaceae</taxon>
        <taxon>Chryseobacterium group</taxon>
        <taxon>Chryseobacterium</taxon>
    </lineage>
</organism>
<reference evidence="1" key="3">
    <citation type="submission" date="2018-11" db="EMBL/GenBank/DDBJ databases">
        <title>Proposal to divide the Flavobacteriaceae and reorganize its genera based on Amino Acid Identity values calculated from whole genome sequences.</title>
        <authorList>
            <person name="Nicholson A.C."/>
            <person name="Gulvik C.A."/>
            <person name="Whitney A.M."/>
            <person name="Humrighouse B.W."/>
            <person name="Bell M."/>
            <person name="Holmes B."/>
            <person name="Steigerwalt A."/>
            <person name="Villarma A."/>
            <person name="Sheth M."/>
            <person name="Batra D."/>
            <person name="Pryor J."/>
            <person name="Bernardet J.-F."/>
            <person name="Hugo C."/>
            <person name="Kampfer P."/>
            <person name="Newman J."/>
            <person name="Mcquiston J.R."/>
        </authorList>
    </citation>
    <scope>NUCLEOTIDE SEQUENCE [LARGE SCALE GENOMIC DNA]</scope>
    <source>
        <strain evidence="1">G0188</strain>
    </source>
</reference>
<dbReference type="Proteomes" id="UP000255224">
    <property type="component" value="Unassembled WGS sequence"/>
</dbReference>
<keyword evidence="4" id="KW-1185">Reference proteome</keyword>